<dbReference type="SUPFAM" id="SSF48179">
    <property type="entry name" value="6-phosphogluconate dehydrogenase C-terminal domain-like"/>
    <property type="match status" value="1"/>
</dbReference>
<evidence type="ECO:0000313" key="4">
    <source>
        <dbReference type="EMBL" id="QIK78804.1"/>
    </source>
</evidence>
<dbReference type="GO" id="GO:0016616">
    <property type="term" value="F:oxidoreductase activity, acting on the CH-OH group of donors, NAD or NADP as acceptor"/>
    <property type="evidence" value="ECO:0007669"/>
    <property type="project" value="TreeGrafter"/>
</dbReference>
<sequence>MTPPAYRARLTTGIVHFGPGAFHRAHQAHYVDRLLEHDPRWGIAAVSLRSAGTVEGLRRQDGLYTLAVLDAETSYRTIGAHNRFLGPGEGAAVRQLLGDPAIRIVSSTVTEKGYCLAGDGTLDRSHPDIVHDLATPDDPVSIVSWIALGLGDRRRAGTPAFSTLCCDNMVANGSKLGRAVEDFAREIDPDLARWIEGEARFPNTMVDSITPATDDRLRAMVREASGSDDAIPVAREAFTQWVIEDSLQQGAEQLRGAGVTFAGDVAAWEKAKLRILNGAHSTLAYVGSLIGHATVYDAMCDAPLASFVERLINDDIIPGLQPSPIDLRAYAGEILQRFRNPAIEHKLSQIAWDGSQKLPYRLLDTTAAALNSGRSVKGLAIPVAAWMHFIRRRADEGQEIVDPLRDLLVAAARSEDPVTAFLSLRQIFPARLTDDALYAVEVRSAWNAIGQRGPEAAIALAQA</sequence>
<dbReference type="SUPFAM" id="SSF51735">
    <property type="entry name" value="NAD(P)-binding Rossmann-fold domains"/>
    <property type="match status" value="1"/>
</dbReference>
<evidence type="ECO:0000259" key="2">
    <source>
        <dbReference type="Pfam" id="PF01232"/>
    </source>
</evidence>
<dbReference type="Gene3D" id="1.10.1040.10">
    <property type="entry name" value="N-(1-d-carboxylethyl)-l-norvaline Dehydrogenase, domain 2"/>
    <property type="match status" value="1"/>
</dbReference>
<dbReference type="InterPro" id="IPR013328">
    <property type="entry name" value="6PGD_dom2"/>
</dbReference>
<dbReference type="RefSeq" id="WP_166411195.1">
    <property type="nucleotide sequence ID" value="NZ_CP049869.1"/>
</dbReference>
<dbReference type="InterPro" id="IPR000669">
    <property type="entry name" value="Mannitol_DH"/>
</dbReference>
<dbReference type="InterPro" id="IPR036291">
    <property type="entry name" value="NAD(P)-bd_dom_sf"/>
</dbReference>
<evidence type="ECO:0000256" key="1">
    <source>
        <dbReference type="ARBA" id="ARBA00023002"/>
    </source>
</evidence>
<dbReference type="AlphaFoldDB" id="A0A6G7YPY9"/>
<evidence type="ECO:0000313" key="5">
    <source>
        <dbReference type="Proteomes" id="UP000503222"/>
    </source>
</evidence>
<dbReference type="InterPro" id="IPR013131">
    <property type="entry name" value="Mannitol_DH_N"/>
</dbReference>
<dbReference type="InterPro" id="IPR013118">
    <property type="entry name" value="Mannitol_DH_C"/>
</dbReference>
<dbReference type="Proteomes" id="UP000503222">
    <property type="component" value="Chromosome"/>
</dbReference>
<accession>A0A6G7YPY9</accession>
<feature type="domain" description="Mannitol dehydrogenase N-terminal" evidence="2">
    <location>
        <begin position="13"/>
        <end position="251"/>
    </location>
</feature>
<proteinExistence type="predicted"/>
<dbReference type="PANTHER" id="PTHR43362:SF1">
    <property type="entry name" value="MANNITOL DEHYDROGENASE 2-RELATED"/>
    <property type="match status" value="1"/>
</dbReference>
<dbReference type="InterPro" id="IPR050988">
    <property type="entry name" value="Mannitol_DH/Oxidoreductase"/>
</dbReference>
<dbReference type="EMBL" id="CP049869">
    <property type="protein sequence ID" value="QIK78804.1"/>
    <property type="molecule type" value="Genomic_DNA"/>
</dbReference>
<dbReference type="KEGG" id="spii:G7077_07755"/>
<dbReference type="Pfam" id="PF08125">
    <property type="entry name" value="Mannitol_dh_C"/>
    <property type="match status" value="1"/>
</dbReference>
<organism evidence="4 5">
    <name type="scientific">Sphingomonas piscis</name>
    <dbReference type="NCBI Taxonomy" id="2714943"/>
    <lineage>
        <taxon>Bacteria</taxon>
        <taxon>Pseudomonadati</taxon>
        <taxon>Pseudomonadota</taxon>
        <taxon>Alphaproteobacteria</taxon>
        <taxon>Sphingomonadales</taxon>
        <taxon>Sphingomonadaceae</taxon>
        <taxon>Sphingomonas</taxon>
    </lineage>
</organism>
<dbReference type="PRINTS" id="PR00084">
    <property type="entry name" value="MTLDHDRGNASE"/>
</dbReference>
<keyword evidence="5" id="KW-1185">Reference proteome</keyword>
<keyword evidence="1" id="KW-0560">Oxidoreductase</keyword>
<name>A0A6G7YPY9_9SPHN</name>
<dbReference type="PANTHER" id="PTHR43362">
    <property type="entry name" value="MANNITOL DEHYDROGENASE DSF1-RELATED"/>
    <property type="match status" value="1"/>
</dbReference>
<dbReference type="Gene3D" id="3.40.50.720">
    <property type="entry name" value="NAD(P)-binding Rossmann-like Domain"/>
    <property type="match status" value="1"/>
</dbReference>
<protein>
    <submittedName>
        <fullName evidence="4">Mannitol dehydrogenase family protein</fullName>
    </submittedName>
</protein>
<reference evidence="4 5" key="1">
    <citation type="submission" date="2020-03" db="EMBL/GenBank/DDBJ databases">
        <title>Sphingomonas sp. nov., isolated from fish.</title>
        <authorList>
            <person name="Hyun D.-W."/>
            <person name="Bae J.-W."/>
        </authorList>
    </citation>
    <scope>NUCLEOTIDE SEQUENCE [LARGE SCALE GENOMIC DNA]</scope>
    <source>
        <strain evidence="4 5">HDW15B</strain>
    </source>
</reference>
<dbReference type="InterPro" id="IPR008927">
    <property type="entry name" value="6-PGluconate_DH-like_C_sf"/>
</dbReference>
<evidence type="ECO:0000259" key="3">
    <source>
        <dbReference type="Pfam" id="PF08125"/>
    </source>
</evidence>
<feature type="domain" description="Mannitol dehydrogenase C-terminal" evidence="3">
    <location>
        <begin position="264"/>
        <end position="449"/>
    </location>
</feature>
<dbReference type="Pfam" id="PF01232">
    <property type="entry name" value="Mannitol_dh"/>
    <property type="match status" value="1"/>
</dbReference>
<gene>
    <name evidence="4" type="ORF">G7077_07755</name>
</gene>